<feature type="transmembrane region" description="Helical" evidence="7">
    <location>
        <begin position="241"/>
        <end position="257"/>
    </location>
</feature>
<dbReference type="EMBL" id="JACPSX010000280">
    <property type="protein sequence ID" value="MBI3016233.1"/>
    <property type="molecule type" value="Genomic_DNA"/>
</dbReference>
<keyword evidence="6 7" id="KW-0472">Membrane</keyword>
<name>A0A932GSG5_UNCTE</name>
<feature type="transmembrane region" description="Helical" evidence="7">
    <location>
        <begin position="49"/>
        <end position="75"/>
    </location>
</feature>
<feature type="transmembrane region" description="Helical" evidence="7">
    <location>
        <begin position="197"/>
        <end position="220"/>
    </location>
</feature>
<proteinExistence type="inferred from homology"/>
<keyword evidence="5 7" id="KW-1133">Transmembrane helix</keyword>
<organism evidence="8 9">
    <name type="scientific">Tectimicrobiota bacterium</name>
    <dbReference type="NCBI Taxonomy" id="2528274"/>
    <lineage>
        <taxon>Bacteria</taxon>
        <taxon>Pseudomonadati</taxon>
        <taxon>Nitrospinota/Tectimicrobiota group</taxon>
        <taxon>Candidatus Tectimicrobiota</taxon>
    </lineage>
</organism>
<evidence type="ECO:0000256" key="6">
    <source>
        <dbReference type="ARBA" id="ARBA00023136"/>
    </source>
</evidence>
<evidence type="ECO:0000256" key="1">
    <source>
        <dbReference type="ARBA" id="ARBA00004651"/>
    </source>
</evidence>
<feature type="transmembrane region" description="Helical" evidence="7">
    <location>
        <begin position="87"/>
        <end position="104"/>
    </location>
</feature>
<feature type="transmembrane region" description="Helical" evidence="7">
    <location>
        <begin position="12"/>
        <end position="29"/>
    </location>
</feature>
<dbReference type="InterPro" id="IPR051817">
    <property type="entry name" value="FDH_cytochrome_b556_subunit"/>
</dbReference>
<dbReference type="Pfam" id="PF03916">
    <property type="entry name" value="NrfD"/>
    <property type="match status" value="1"/>
</dbReference>
<evidence type="ECO:0000256" key="2">
    <source>
        <dbReference type="ARBA" id="ARBA00008929"/>
    </source>
</evidence>
<evidence type="ECO:0000313" key="8">
    <source>
        <dbReference type="EMBL" id="MBI3016233.1"/>
    </source>
</evidence>
<comment type="caution">
    <text evidence="8">The sequence shown here is derived from an EMBL/GenBank/DDBJ whole genome shotgun (WGS) entry which is preliminary data.</text>
</comment>
<feature type="transmembrane region" description="Helical" evidence="7">
    <location>
        <begin position="124"/>
        <end position="147"/>
    </location>
</feature>
<feature type="transmembrane region" description="Helical" evidence="7">
    <location>
        <begin position="277"/>
        <end position="294"/>
    </location>
</feature>
<accession>A0A932GSG5</accession>
<feature type="transmembrane region" description="Helical" evidence="7">
    <location>
        <begin position="306"/>
        <end position="324"/>
    </location>
</feature>
<protein>
    <submittedName>
        <fullName evidence="8">Ni/Fe-hydrogenase cytochrome b subunit</fullName>
    </submittedName>
</protein>
<dbReference type="PANTHER" id="PTHR30074">
    <property type="entry name" value="FORMATE DEHYDROGENASE, NITRATE-INDUCIBLE, CYTOCHROME B556 FDN SUBUNIT"/>
    <property type="match status" value="1"/>
</dbReference>
<evidence type="ECO:0000256" key="4">
    <source>
        <dbReference type="ARBA" id="ARBA00022692"/>
    </source>
</evidence>
<dbReference type="Gene3D" id="1.20.1630.10">
    <property type="entry name" value="Formate dehydrogenase/DMSO reductase domain"/>
    <property type="match status" value="1"/>
</dbReference>
<feature type="transmembrane region" description="Helical" evidence="7">
    <location>
        <begin position="344"/>
        <end position="365"/>
    </location>
</feature>
<comment type="subcellular location">
    <subcellularLocation>
        <location evidence="1">Cell membrane</location>
        <topology evidence="1">Multi-pass membrane protein</topology>
    </subcellularLocation>
</comment>
<gene>
    <name evidence="8" type="primary">hybB</name>
    <name evidence="8" type="ORF">HYY65_14485</name>
</gene>
<dbReference type="PANTHER" id="PTHR30074:SF4">
    <property type="entry name" value="NI_FE-HYDROGENASE 2 B-TYPE CYTOCHROME SUBUNIT-RELATED"/>
    <property type="match status" value="1"/>
</dbReference>
<evidence type="ECO:0000313" key="9">
    <source>
        <dbReference type="Proteomes" id="UP000741360"/>
    </source>
</evidence>
<comment type="similarity">
    <text evidence="2">Belongs to the NrfD family.</text>
</comment>
<keyword evidence="3" id="KW-1003">Cell membrane</keyword>
<dbReference type="GO" id="GO:0009061">
    <property type="term" value="P:anaerobic respiration"/>
    <property type="evidence" value="ECO:0007669"/>
    <property type="project" value="TreeGrafter"/>
</dbReference>
<dbReference type="Proteomes" id="UP000741360">
    <property type="component" value="Unassembled WGS sequence"/>
</dbReference>
<dbReference type="GO" id="GO:0005886">
    <property type="term" value="C:plasma membrane"/>
    <property type="evidence" value="ECO:0007669"/>
    <property type="project" value="UniProtKB-SubCell"/>
</dbReference>
<evidence type="ECO:0000256" key="7">
    <source>
        <dbReference type="SAM" id="Phobius"/>
    </source>
</evidence>
<feature type="transmembrane region" description="Helical" evidence="7">
    <location>
        <begin position="159"/>
        <end position="177"/>
    </location>
</feature>
<sequence>MQKLEFGKLTFWKGFMVASLALGIGLAVFRFSRGLGAATHLSDSFPWGLWIGFDVLTGVALAAGGFTIAAAVYIFRIERFRPILRPTILTAFLGYLMVMLGLVYDLGRPDRVWHAVIMWNPRSVMFEVAWCVMLYTTVLALEFSPMVLEKLRWKTPLRVVHGLLIPLVIVGVLLSTLHQSSLGSLYLIVPHKLYGLWYSSMLPLFFFISAVAVGLAMTIFESFLSARAFRRHIEMDLLSDLGRVLAVVLAVYFVFKAEDLVERGVLSLLIQPRTETALFYLEMILGVIVPMALLASEQVRRSPRGLYTCALCVILGVVLNRLNVSITGMAASAGADYFPSWIEVGVSIAIVTTGFTLFALAVRYLNVFPSEVVRLPASKAVVGSPIQPRLAA</sequence>
<dbReference type="AlphaFoldDB" id="A0A932GSG5"/>
<reference evidence="8" key="1">
    <citation type="submission" date="2020-07" db="EMBL/GenBank/DDBJ databases">
        <title>Huge and variable diversity of episymbiotic CPR bacteria and DPANN archaea in groundwater ecosystems.</title>
        <authorList>
            <person name="He C.Y."/>
            <person name="Keren R."/>
            <person name="Whittaker M."/>
            <person name="Farag I.F."/>
            <person name="Doudna J."/>
            <person name="Cate J.H.D."/>
            <person name="Banfield J.F."/>
        </authorList>
    </citation>
    <scope>NUCLEOTIDE SEQUENCE</scope>
    <source>
        <strain evidence="8">NC_groundwater_717_Ag_S-0.2um_59_8</strain>
    </source>
</reference>
<keyword evidence="4 7" id="KW-0812">Transmembrane</keyword>
<evidence type="ECO:0000256" key="5">
    <source>
        <dbReference type="ARBA" id="ARBA00022989"/>
    </source>
</evidence>
<dbReference type="InterPro" id="IPR005614">
    <property type="entry name" value="NrfD-like"/>
</dbReference>
<evidence type="ECO:0000256" key="3">
    <source>
        <dbReference type="ARBA" id="ARBA00022475"/>
    </source>
</evidence>